<evidence type="ECO:0000313" key="2">
    <source>
        <dbReference type="Proteomes" id="UP001633002"/>
    </source>
</evidence>
<dbReference type="AlphaFoldDB" id="A0ABD3GGC8"/>
<comment type="caution">
    <text evidence="1">The sequence shown here is derived from an EMBL/GenBank/DDBJ whole genome shotgun (WGS) entry which is preliminary data.</text>
</comment>
<organism evidence="1 2">
    <name type="scientific">Riccia sorocarpa</name>
    <dbReference type="NCBI Taxonomy" id="122646"/>
    <lineage>
        <taxon>Eukaryota</taxon>
        <taxon>Viridiplantae</taxon>
        <taxon>Streptophyta</taxon>
        <taxon>Embryophyta</taxon>
        <taxon>Marchantiophyta</taxon>
        <taxon>Marchantiopsida</taxon>
        <taxon>Marchantiidae</taxon>
        <taxon>Marchantiales</taxon>
        <taxon>Ricciaceae</taxon>
        <taxon>Riccia</taxon>
    </lineage>
</organism>
<dbReference type="EMBL" id="JBJQOH010000007">
    <property type="protein sequence ID" value="KAL3678242.1"/>
    <property type="molecule type" value="Genomic_DNA"/>
</dbReference>
<name>A0ABD3GGC8_9MARC</name>
<sequence length="148" mass="16452">MASGSIHTIVAKQVAAALEEDGHKSNKTMDLEDLTTRIFYRRMSYEDDGIKWTVRALQPGSGDDYTSFLGLTGNPLLHTQLTWPPHHEIQHGQQIAVTVSQKMAGVVLSLFESEANLEEPRQIELHVVEKKRARVFAGRAEPSGCNLV</sequence>
<dbReference type="Proteomes" id="UP001633002">
    <property type="component" value="Unassembled WGS sequence"/>
</dbReference>
<keyword evidence="2" id="KW-1185">Reference proteome</keyword>
<reference evidence="1 2" key="1">
    <citation type="submission" date="2024-09" db="EMBL/GenBank/DDBJ databases">
        <title>Chromosome-scale assembly of Riccia sorocarpa.</title>
        <authorList>
            <person name="Paukszto L."/>
        </authorList>
    </citation>
    <scope>NUCLEOTIDE SEQUENCE [LARGE SCALE GENOMIC DNA]</scope>
    <source>
        <strain evidence="1">LP-2024</strain>
        <tissue evidence="1">Aerial parts of the thallus</tissue>
    </source>
</reference>
<protein>
    <submittedName>
        <fullName evidence="1">Uncharacterized protein</fullName>
    </submittedName>
</protein>
<accession>A0ABD3GGC8</accession>
<proteinExistence type="predicted"/>
<evidence type="ECO:0000313" key="1">
    <source>
        <dbReference type="EMBL" id="KAL3678242.1"/>
    </source>
</evidence>
<gene>
    <name evidence="1" type="ORF">R1sor_021198</name>
</gene>